<dbReference type="InterPro" id="IPR005754">
    <property type="entry name" value="Sortase"/>
</dbReference>
<sequence length="300" mass="32549">MKKKGILILALLLLIAGGGIFAYPSISDAVHQIQSASSIKGYQKQVKETDETAMNAMIAEAEAFNKTLSDTLSTDPFQTGTVEPYLDDMEYNSLLNVNGLMGYIDIPVIDVYLPVYHGTSAATLKKGAGHLYGSALPVGGEGTHSVISAHRGLPSAKMFTDLDQVQMGDVFYFHVLNRILAYQVDKIEVVEPTELSSLDPVPGEEYMTLFTCTPYGINSHRLLVRGVRIPYEVTTAEEAAKSADENAPKLNAAVSSATMMTVVGAGIVVLAAFVVLALLAVTVVTRTWKRHRRKKKGRRK</sequence>
<dbReference type="Proteomes" id="UP000005384">
    <property type="component" value="Unassembled WGS sequence"/>
</dbReference>
<evidence type="ECO:0000256" key="3">
    <source>
        <dbReference type="SAM" id="Phobius"/>
    </source>
</evidence>
<keyword evidence="3" id="KW-1133">Transmembrane helix</keyword>
<keyword evidence="1" id="KW-0378">Hydrolase</keyword>
<evidence type="ECO:0000313" key="4">
    <source>
        <dbReference type="EMBL" id="EHI60693.1"/>
    </source>
</evidence>
<proteinExistence type="predicted"/>
<dbReference type="EMBL" id="ADLN01000012">
    <property type="protein sequence ID" value="EHI60693.1"/>
    <property type="molecule type" value="Genomic_DNA"/>
</dbReference>
<keyword evidence="5" id="KW-1185">Reference proteome</keyword>
<organism evidence="4 5">
    <name type="scientific">Hungatella hathewayi WAL-18680</name>
    <dbReference type="NCBI Taxonomy" id="742737"/>
    <lineage>
        <taxon>Bacteria</taxon>
        <taxon>Bacillati</taxon>
        <taxon>Bacillota</taxon>
        <taxon>Clostridia</taxon>
        <taxon>Lachnospirales</taxon>
        <taxon>Lachnospiraceae</taxon>
        <taxon>Hungatella</taxon>
    </lineage>
</organism>
<keyword evidence="3" id="KW-0472">Membrane</keyword>
<dbReference type="NCBIfam" id="NF033745">
    <property type="entry name" value="class_C_sortase"/>
    <property type="match status" value="1"/>
</dbReference>
<feature type="active site" description="Proton donor/acceptor" evidence="2">
    <location>
        <position position="150"/>
    </location>
</feature>
<protein>
    <recommendedName>
        <fullName evidence="6">Sortase</fullName>
    </recommendedName>
</protein>
<evidence type="ECO:0008006" key="6">
    <source>
        <dbReference type="Google" id="ProtNLM"/>
    </source>
</evidence>
<dbReference type="GO" id="GO:0016787">
    <property type="term" value="F:hydrolase activity"/>
    <property type="evidence" value="ECO:0007669"/>
    <property type="project" value="UniProtKB-KW"/>
</dbReference>
<dbReference type="InterPro" id="IPR023365">
    <property type="entry name" value="Sortase_dom-sf"/>
</dbReference>
<name>G5ICS2_9FIRM</name>
<dbReference type="MEROPS" id="C60.007"/>
<evidence type="ECO:0000256" key="1">
    <source>
        <dbReference type="ARBA" id="ARBA00022801"/>
    </source>
</evidence>
<dbReference type="RefSeq" id="WP_006779242.1">
    <property type="nucleotide sequence ID" value="NZ_CP040506.1"/>
</dbReference>
<dbReference type="PATRIC" id="fig|742737.3.peg.1266"/>
<dbReference type="SUPFAM" id="SSF63817">
    <property type="entry name" value="Sortase"/>
    <property type="match status" value="1"/>
</dbReference>
<reference evidence="4 5" key="1">
    <citation type="submission" date="2011-08" db="EMBL/GenBank/DDBJ databases">
        <title>The Genome Sequence of Clostridium hathewayi WAL-18680.</title>
        <authorList>
            <consortium name="The Broad Institute Genome Sequencing Platform"/>
            <person name="Earl A."/>
            <person name="Ward D."/>
            <person name="Feldgarden M."/>
            <person name="Gevers D."/>
            <person name="Finegold S.M."/>
            <person name="Summanen P.H."/>
            <person name="Molitoris D.R."/>
            <person name="Song M."/>
            <person name="Daigneault M."/>
            <person name="Allen-Vercoe E."/>
            <person name="Young S.K."/>
            <person name="Zeng Q."/>
            <person name="Gargeya S."/>
            <person name="Fitzgerald M."/>
            <person name="Haas B."/>
            <person name="Abouelleil A."/>
            <person name="Alvarado L."/>
            <person name="Arachchi H.M."/>
            <person name="Berlin A."/>
            <person name="Brown A."/>
            <person name="Chapman S.B."/>
            <person name="Chen Z."/>
            <person name="Dunbar C."/>
            <person name="Freedman E."/>
            <person name="Gearin G."/>
            <person name="Gellesch M."/>
            <person name="Goldberg J."/>
            <person name="Griggs A."/>
            <person name="Gujja S."/>
            <person name="Heiman D."/>
            <person name="Howarth C."/>
            <person name="Larson L."/>
            <person name="Lui A."/>
            <person name="MacDonald P.J.P."/>
            <person name="Montmayeur A."/>
            <person name="Murphy C."/>
            <person name="Neiman D."/>
            <person name="Pearson M."/>
            <person name="Priest M."/>
            <person name="Roberts A."/>
            <person name="Saif S."/>
            <person name="Shea T."/>
            <person name="Shenoy N."/>
            <person name="Sisk P."/>
            <person name="Stolte C."/>
            <person name="Sykes S."/>
            <person name="Wortman J."/>
            <person name="Nusbaum C."/>
            <person name="Birren B."/>
        </authorList>
    </citation>
    <scope>NUCLEOTIDE SEQUENCE [LARGE SCALE GENOMIC DNA]</scope>
    <source>
        <strain evidence="4 5">WAL-18680</strain>
    </source>
</reference>
<dbReference type="Gene3D" id="2.40.260.10">
    <property type="entry name" value="Sortase"/>
    <property type="match status" value="1"/>
</dbReference>
<feature type="transmembrane region" description="Helical" evidence="3">
    <location>
        <begin position="259"/>
        <end position="285"/>
    </location>
</feature>
<dbReference type="NCBIfam" id="TIGR01076">
    <property type="entry name" value="sortase_fam"/>
    <property type="match status" value="1"/>
</dbReference>
<keyword evidence="3" id="KW-0812">Transmembrane</keyword>
<feature type="active site" description="Acyl-thioester intermediate" evidence="2">
    <location>
        <position position="212"/>
    </location>
</feature>
<dbReference type="CDD" id="cd05827">
    <property type="entry name" value="Sortase_C"/>
    <property type="match status" value="1"/>
</dbReference>
<evidence type="ECO:0000256" key="2">
    <source>
        <dbReference type="PIRSR" id="PIRSR605754-1"/>
    </source>
</evidence>
<dbReference type="AlphaFoldDB" id="G5ICS2"/>
<dbReference type="InterPro" id="IPR042002">
    <property type="entry name" value="Sortase_C"/>
</dbReference>
<evidence type="ECO:0000313" key="5">
    <source>
        <dbReference type="Proteomes" id="UP000005384"/>
    </source>
</evidence>
<dbReference type="HOGENOM" id="CLU_045680_1_1_9"/>
<dbReference type="Pfam" id="PF04203">
    <property type="entry name" value="Sortase"/>
    <property type="match status" value="1"/>
</dbReference>
<accession>G5ICS2</accession>
<dbReference type="OrthoDB" id="154054at2"/>
<gene>
    <name evidence="4" type="ORF">HMPREF9473_01257</name>
</gene>
<comment type="caution">
    <text evidence="4">The sequence shown here is derived from an EMBL/GenBank/DDBJ whole genome shotgun (WGS) entry which is preliminary data.</text>
</comment>